<dbReference type="AlphaFoldDB" id="A0A9Q0Y9S0"/>
<dbReference type="Proteomes" id="UP001152320">
    <property type="component" value="Unassembled WGS sequence"/>
</dbReference>
<keyword evidence="2" id="KW-1185">Reference proteome</keyword>
<accession>A0A9Q0Y9S0</accession>
<dbReference type="EMBL" id="JAIZAY010001895">
    <property type="protein sequence ID" value="KAJ8017456.1"/>
    <property type="molecule type" value="Genomic_DNA"/>
</dbReference>
<organism evidence="1 2">
    <name type="scientific">Holothuria leucospilota</name>
    <name type="common">Black long sea cucumber</name>
    <name type="synonym">Mertensiothuria leucospilota</name>
    <dbReference type="NCBI Taxonomy" id="206669"/>
    <lineage>
        <taxon>Eukaryota</taxon>
        <taxon>Metazoa</taxon>
        <taxon>Echinodermata</taxon>
        <taxon>Eleutherozoa</taxon>
        <taxon>Echinozoa</taxon>
        <taxon>Holothuroidea</taxon>
        <taxon>Aspidochirotacea</taxon>
        <taxon>Aspidochirotida</taxon>
        <taxon>Holothuriidae</taxon>
        <taxon>Holothuria</taxon>
    </lineage>
</organism>
<protein>
    <submittedName>
        <fullName evidence="1">Uncharacterized protein</fullName>
    </submittedName>
</protein>
<proteinExistence type="predicted"/>
<sequence length="128" mass="15011">MSIFKSQEMGRCVRAGSLLILKFRENQENEFFSGQSKLREFEKSTIKRKIGEFHWCKIKSYVSYILFHMSKLVMGQNIYSGIFENSLGKVKEFCSHENVEHWRKGKGSLVEVIEVSGRWSLWMGSGYR</sequence>
<name>A0A9Q0Y9S0_HOLLE</name>
<evidence type="ECO:0000313" key="2">
    <source>
        <dbReference type="Proteomes" id="UP001152320"/>
    </source>
</evidence>
<reference evidence="1" key="1">
    <citation type="submission" date="2021-10" db="EMBL/GenBank/DDBJ databases">
        <title>Tropical sea cucumber genome reveals ecological adaptation and Cuvierian tubules defense mechanism.</title>
        <authorList>
            <person name="Chen T."/>
        </authorList>
    </citation>
    <scope>NUCLEOTIDE SEQUENCE</scope>
    <source>
        <strain evidence="1">Nanhai2018</strain>
        <tissue evidence="1">Muscle</tissue>
    </source>
</reference>
<gene>
    <name evidence="1" type="ORF">HOLleu_45125</name>
</gene>
<evidence type="ECO:0000313" key="1">
    <source>
        <dbReference type="EMBL" id="KAJ8017456.1"/>
    </source>
</evidence>
<comment type="caution">
    <text evidence="1">The sequence shown here is derived from an EMBL/GenBank/DDBJ whole genome shotgun (WGS) entry which is preliminary data.</text>
</comment>